<sequence length="42" mass="4835">MKHSESRKSSSPWLLAVFWLYVLIPLSWGVWSTLKKALALFG</sequence>
<keyword evidence="3" id="KW-1185">Reference proteome</keyword>
<keyword evidence="1" id="KW-0472">Membrane</keyword>
<proteinExistence type="predicted"/>
<protein>
    <recommendedName>
        <fullName evidence="4">Oxalate:formate antiporter</fullName>
    </recommendedName>
</protein>
<keyword evidence="1" id="KW-0812">Transmembrane</keyword>
<evidence type="ECO:0000313" key="3">
    <source>
        <dbReference type="Proteomes" id="UP001524570"/>
    </source>
</evidence>
<feature type="transmembrane region" description="Helical" evidence="1">
    <location>
        <begin position="12"/>
        <end position="31"/>
    </location>
</feature>
<name>A0ABT1TY92_9GAMM</name>
<reference evidence="2 3" key="1">
    <citation type="submission" date="2022-07" db="EMBL/GenBank/DDBJ databases">
        <title>Methylomonas rivi sp. nov., Methylomonas rosea sp. nov., Methylomonas aureus sp. nov. and Methylomonas subterranea sp. nov., four novel methanotrophs isolated from a freshwater creek and the deep terrestrial subsurface.</title>
        <authorList>
            <person name="Abin C."/>
            <person name="Sankaranarayanan K."/>
            <person name="Garner C."/>
            <person name="Sindelar R."/>
            <person name="Kotary K."/>
            <person name="Garner R."/>
            <person name="Barclay S."/>
            <person name="Lawson P."/>
            <person name="Krumholz L."/>
        </authorList>
    </citation>
    <scope>NUCLEOTIDE SEQUENCE [LARGE SCALE GENOMIC DNA]</scope>
    <source>
        <strain evidence="2 3">WSC-7</strain>
    </source>
</reference>
<evidence type="ECO:0000313" key="2">
    <source>
        <dbReference type="EMBL" id="MCQ8119729.1"/>
    </source>
</evidence>
<comment type="caution">
    <text evidence="2">The sequence shown here is derived from an EMBL/GenBank/DDBJ whole genome shotgun (WGS) entry which is preliminary data.</text>
</comment>
<accession>A0ABT1TY92</accession>
<gene>
    <name evidence="2" type="ORF">NP589_20085</name>
</gene>
<dbReference type="EMBL" id="JANIBL010000088">
    <property type="protein sequence ID" value="MCQ8119729.1"/>
    <property type="molecule type" value="Genomic_DNA"/>
</dbReference>
<organism evidence="2 3">
    <name type="scientific">Methylomonas rosea</name>
    <dbReference type="NCBI Taxonomy" id="2952227"/>
    <lineage>
        <taxon>Bacteria</taxon>
        <taxon>Pseudomonadati</taxon>
        <taxon>Pseudomonadota</taxon>
        <taxon>Gammaproteobacteria</taxon>
        <taxon>Methylococcales</taxon>
        <taxon>Methylococcaceae</taxon>
        <taxon>Methylomonas</taxon>
    </lineage>
</organism>
<evidence type="ECO:0008006" key="4">
    <source>
        <dbReference type="Google" id="ProtNLM"/>
    </source>
</evidence>
<evidence type="ECO:0000256" key="1">
    <source>
        <dbReference type="SAM" id="Phobius"/>
    </source>
</evidence>
<dbReference type="RefSeq" id="WP_256608561.1">
    <property type="nucleotide sequence ID" value="NZ_JANIBL010000088.1"/>
</dbReference>
<dbReference type="Proteomes" id="UP001524570">
    <property type="component" value="Unassembled WGS sequence"/>
</dbReference>
<keyword evidence="1" id="KW-1133">Transmembrane helix</keyword>